<accession>A0ABD0QG75</accession>
<dbReference type="Pfam" id="PF12030">
    <property type="entry name" value="DUF3517"/>
    <property type="match status" value="1"/>
</dbReference>
<name>A0ABD0QG75_CIRMR</name>
<evidence type="ECO:0000259" key="1">
    <source>
        <dbReference type="Pfam" id="PF12030"/>
    </source>
</evidence>
<keyword evidence="3" id="KW-1185">Reference proteome</keyword>
<gene>
    <name evidence="2" type="ORF">M9458_020855</name>
</gene>
<evidence type="ECO:0000313" key="3">
    <source>
        <dbReference type="Proteomes" id="UP001529510"/>
    </source>
</evidence>
<dbReference type="Proteomes" id="UP001529510">
    <property type="component" value="Unassembled WGS sequence"/>
</dbReference>
<proteinExistence type="predicted"/>
<reference evidence="2 3" key="1">
    <citation type="submission" date="2024-05" db="EMBL/GenBank/DDBJ databases">
        <title>Genome sequencing and assembly of Indian major carp, Cirrhinus mrigala (Hamilton, 1822).</title>
        <authorList>
            <person name="Mohindra V."/>
            <person name="Chowdhury L.M."/>
            <person name="Lal K."/>
            <person name="Jena J.K."/>
        </authorList>
    </citation>
    <scope>NUCLEOTIDE SEQUENCE [LARGE SCALE GENOMIC DNA]</scope>
    <source>
        <strain evidence="2">CM1030</strain>
        <tissue evidence="2">Blood</tissue>
    </source>
</reference>
<dbReference type="AlphaFoldDB" id="A0ABD0QG75"/>
<feature type="non-terminal residue" evidence="2">
    <location>
        <position position="79"/>
    </location>
</feature>
<evidence type="ECO:0000313" key="2">
    <source>
        <dbReference type="EMBL" id="KAL0185158.1"/>
    </source>
</evidence>
<organism evidence="2 3">
    <name type="scientific">Cirrhinus mrigala</name>
    <name type="common">Mrigala</name>
    <dbReference type="NCBI Taxonomy" id="683832"/>
    <lineage>
        <taxon>Eukaryota</taxon>
        <taxon>Metazoa</taxon>
        <taxon>Chordata</taxon>
        <taxon>Craniata</taxon>
        <taxon>Vertebrata</taxon>
        <taxon>Euteleostomi</taxon>
        <taxon>Actinopterygii</taxon>
        <taxon>Neopterygii</taxon>
        <taxon>Teleostei</taxon>
        <taxon>Ostariophysi</taxon>
        <taxon>Cypriniformes</taxon>
        <taxon>Cyprinidae</taxon>
        <taxon>Labeoninae</taxon>
        <taxon>Labeonini</taxon>
        <taxon>Cirrhinus</taxon>
    </lineage>
</organism>
<dbReference type="InterPro" id="IPR021905">
    <property type="entry name" value="DUF3517"/>
</dbReference>
<comment type="caution">
    <text evidence="2">The sequence shown here is derived from an EMBL/GenBank/DDBJ whole genome shotgun (WGS) entry which is preliminary data.</text>
</comment>
<feature type="domain" description="DUF3517" evidence="1">
    <location>
        <begin position="20"/>
        <end position="79"/>
    </location>
</feature>
<dbReference type="EMBL" id="JAMKFB020000009">
    <property type="protein sequence ID" value="KAL0185158.1"/>
    <property type="molecule type" value="Genomic_DNA"/>
</dbReference>
<protein>
    <recommendedName>
        <fullName evidence="1">DUF3517 domain-containing protein</fullName>
    </recommendedName>
</protein>
<sequence length="79" mass="9034">MLTFVGNPPLTNPYGDPNITAPIMPLQQLVVDILFVRTSYVKKIIEDCSNSEDTIKLLRFCCWENPQFSSTVLSELLWQ</sequence>